<feature type="chain" id="PRO_5036674151" evidence="1">
    <location>
        <begin position="22"/>
        <end position="244"/>
    </location>
</feature>
<proteinExistence type="predicted"/>
<evidence type="ECO:0000256" key="1">
    <source>
        <dbReference type="SAM" id="SignalP"/>
    </source>
</evidence>
<accession>A0A926P1S6</accession>
<reference evidence="2" key="1">
    <citation type="submission" date="2020-05" db="EMBL/GenBank/DDBJ databases">
        <title>Identification of trans-AT polyketide cluster in two marine bacteria, producers of a novel glutaramide-containing polyketide sesbanimide D and analogs.</title>
        <authorList>
            <person name="Kacar D."/>
            <person name="Rodriguez P."/>
            <person name="Canedo L."/>
            <person name="Gonzalez E."/>
            <person name="Galan B."/>
            <person name="De La Calle F."/>
            <person name="Garcia J.L."/>
        </authorList>
    </citation>
    <scope>NUCLEOTIDE SEQUENCE</scope>
    <source>
        <strain evidence="2">PHM038</strain>
    </source>
</reference>
<sequence>MRRLYMIAAFILGLIVTPAMAEVVVVATSGDAGLHAGQKLDPAVQISLPEGARITVLSKTGEMKVIDGPYTGPVEAQDDKPQESVQVAQWDAVKTFLGDPDARSEVVGASRSAKSDLLASPSSIWDVSVDSSGPRCTRASGLVLWRKRSTLPLTVSVRGPGVRVTDLDWPKGENSLPLPDNYTAEDGTMVVSLDGNLRELSIKVLPKDMENAAPGQLLAWMVDNKCARQALSLIAHVHARTEIK</sequence>
<name>A0A926P1S6_9HYPH</name>
<dbReference type="Proteomes" id="UP000598467">
    <property type="component" value="Unassembled WGS sequence"/>
</dbReference>
<keyword evidence="1" id="KW-0732">Signal</keyword>
<evidence type="ECO:0000313" key="2">
    <source>
        <dbReference type="EMBL" id="MBD1548310.1"/>
    </source>
</evidence>
<protein>
    <submittedName>
        <fullName evidence="2">Uncharacterized protein</fullName>
    </submittedName>
</protein>
<dbReference type="AlphaFoldDB" id="A0A926P1S6"/>
<organism evidence="2 3">
    <name type="scientific">Roseibium aggregatum</name>
    <dbReference type="NCBI Taxonomy" id="187304"/>
    <lineage>
        <taxon>Bacteria</taxon>
        <taxon>Pseudomonadati</taxon>
        <taxon>Pseudomonadota</taxon>
        <taxon>Alphaproteobacteria</taxon>
        <taxon>Hyphomicrobiales</taxon>
        <taxon>Stappiaceae</taxon>
        <taxon>Roseibium</taxon>
    </lineage>
</organism>
<gene>
    <name evidence="2" type="ORF">HK439_18760</name>
</gene>
<comment type="caution">
    <text evidence="2">The sequence shown here is derived from an EMBL/GenBank/DDBJ whole genome shotgun (WGS) entry which is preliminary data.</text>
</comment>
<dbReference type="EMBL" id="JABFCZ010000021">
    <property type="protein sequence ID" value="MBD1548310.1"/>
    <property type="molecule type" value="Genomic_DNA"/>
</dbReference>
<feature type="signal peptide" evidence="1">
    <location>
        <begin position="1"/>
        <end position="21"/>
    </location>
</feature>
<evidence type="ECO:0000313" key="3">
    <source>
        <dbReference type="Proteomes" id="UP000598467"/>
    </source>
</evidence>
<dbReference type="RefSeq" id="WP_190292997.1">
    <property type="nucleotide sequence ID" value="NZ_JABFCZ010000021.1"/>
</dbReference>